<organism evidence="2 3">
    <name type="scientific">Photinus pyralis</name>
    <name type="common">Common eastern firefly</name>
    <name type="synonym">Lampyris pyralis</name>
    <dbReference type="NCBI Taxonomy" id="7054"/>
    <lineage>
        <taxon>Eukaryota</taxon>
        <taxon>Metazoa</taxon>
        <taxon>Ecdysozoa</taxon>
        <taxon>Arthropoda</taxon>
        <taxon>Hexapoda</taxon>
        <taxon>Insecta</taxon>
        <taxon>Pterygota</taxon>
        <taxon>Neoptera</taxon>
        <taxon>Endopterygota</taxon>
        <taxon>Coleoptera</taxon>
        <taxon>Polyphaga</taxon>
        <taxon>Elateriformia</taxon>
        <taxon>Elateroidea</taxon>
        <taxon>Lampyridae</taxon>
        <taxon>Lampyrinae</taxon>
        <taxon>Photinus</taxon>
    </lineage>
</organism>
<dbReference type="EMBL" id="VVIM01000009">
    <property type="protein sequence ID" value="KAB0794106.1"/>
    <property type="molecule type" value="Genomic_DNA"/>
</dbReference>
<dbReference type="Gene3D" id="1.10.238.20">
    <property type="entry name" value="Pheromone/general odorant binding protein domain"/>
    <property type="match status" value="1"/>
</dbReference>
<dbReference type="GO" id="GO:0005549">
    <property type="term" value="F:odorant binding"/>
    <property type="evidence" value="ECO:0007669"/>
    <property type="project" value="InterPro"/>
</dbReference>
<dbReference type="OrthoDB" id="5978988at2759"/>
<evidence type="ECO:0000313" key="3">
    <source>
        <dbReference type="Proteomes" id="UP000327044"/>
    </source>
</evidence>
<accession>A0A5N4A9V2</accession>
<dbReference type="InParanoid" id="A0A5N4A9V2"/>
<dbReference type="Proteomes" id="UP000327044">
    <property type="component" value="Unassembled WGS sequence"/>
</dbReference>
<feature type="chain" id="PRO_5024465936" evidence="1">
    <location>
        <begin position="21"/>
        <end position="132"/>
    </location>
</feature>
<dbReference type="SUPFAM" id="SSF47565">
    <property type="entry name" value="Insect pheromone/odorant-binding proteins"/>
    <property type="match status" value="1"/>
</dbReference>
<feature type="signal peptide" evidence="1">
    <location>
        <begin position="1"/>
        <end position="20"/>
    </location>
</feature>
<sequence>MLSEMKLIFVIACIFHAVFARKLESEVIDGWEALVAPYLDECVRITEVDPDVPRTIFRNNHLPNETTFHCFLHCVFHKQGMITSENLLDQTRMLEGIPSLTAELAQTCIEGTKGGKELCKRIYDLVGCILND</sequence>
<comment type="caution">
    <text evidence="2">The sequence shown here is derived from an EMBL/GenBank/DDBJ whole genome shotgun (WGS) entry which is preliminary data.</text>
</comment>
<evidence type="ECO:0000313" key="2">
    <source>
        <dbReference type="EMBL" id="KAB0794106.1"/>
    </source>
</evidence>
<dbReference type="FunCoup" id="A0A5N4A9V2">
    <property type="interactions" value="15"/>
</dbReference>
<dbReference type="CDD" id="cd23992">
    <property type="entry name" value="PBP_GOBP"/>
    <property type="match status" value="1"/>
</dbReference>
<name>A0A5N4A9V2_PHOPY</name>
<keyword evidence="1" id="KW-0732">Signal</keyword>
<reference evidence="2 3" key="1">
    <citation type="journal article" date="2018" name="Elife">
        <title>Firefly genomes illuminate parallel origins of bioluminescence in beetles.</title>
        <authorList>
            <person name="Fallon T.R."/>
            <person name="Lower S.E."/>
            <person name="Chang C.H."/>
            <person name="Bessho-Uehara M."/>
            <person name="Martin G.J."/>
            <person name="Bewick A.J."/>
            <person name="Behringer M."/>
            <person name="Debat H.J."/>
            <person name="Wong I."/>
            <person name="Day J.C."/>
            <person name="Suvorov A."/>
            <person name="Silva C.J."/>
            <person name="Stanger-Hall K.F."/>
            <person name="Hall D.W."/>
            <person name="Schmitz R.J."/>
            <person name="Nelson D.R."/>
            <person name="Lewis S.M."/>
            <person name="Shigenobu S."/>
            <person name="Bybee S.M."/>
            <person name="Larracuente A.M."/>
            <person name="Oba Y."/>
            <person name="Weng J.K."/>
        </authorList>
    </citation>
    <scope>NUCLEOTIDE SEQUENCE [LARGE SCALE GENOMIC DNA]</scope>
    <source>
        <strain evidence="2">1611_PpyrPB1</strain>
        <tissue evidence="2">Whole body</tissue>
    </source>
</reference>
<keyword evidence="3" id="KW-1185">Reference proteome</keyword>
<evidence type="ECO:0000256" key="1">
    <source>
        <dbReference type="SAM" id="SignalP"/>
    </source>
</evidence>
<dbReference type="InterPro" id="IPR006170">
    <property type="entry name" value="PBP/GOBP"/>
</dbReference>
<dbReference type="InterPro" id="IPR036728">
    <property type="entry name" value="PBP_GOBP_sf"/>
</dbReference>
<proteinExistence type="predicted"/>
<dbReference type="Pfam" id="PF01395">
    <property type="entry name" value="PBP_GOBP"/>
    <property type="match status" value="1"/>
</dbReference>
<protein>
    <submittedName>
        <fullName evidence="2">Uncharacterized protein</fullName>
    </submittedName>
</protein>
<gene>
    <name evidence="2" type="ORF">PPYR_13726</name>
</gene>
<dbReference type="AlphaFoldDB" id="A0A5N4A9V2"/>